<evidence type="ECO:0000313" key="2">
    <source>
        <dbReference type="EMBL" id="KAJ1963090.1"/>
    </source>
</evidence>
<accession>A0A9W8E758</accession>
<dbReference type="EMBL" id="JANBPY010000872">
    <property type="protein sequence ID" value="KAJ1963090.1"/>
    <property type="molecule type" value="Genomic_DNA"/>
</dbReference>
<feature type="non-terminal residue" evidence="2">
    <location>
        <position position="95"/>
    </location>
</feature>
<reference evidence="2" key="1">
    <citation type="submission" date="2022-07" db="EMBL/GenBank/DDBJ databases">
        <title>Phylogenomic reconstructions and comparative analyses of Kickxellomycotina fungi.</title>
        <authorList>
            <person name="Reynolds N.K."/>
            <person name="Stajich J.E."/>
            <person name="Barry K."/>
            <person name="Grigoriev I.V."/>
            <person name="Crous P."/>
            <person name="Smith M.E."/>
        </authorList>
    </citation>
    <scope>NUCLEOTIDE SEQUENCE</scope>
    <source>
        <strain evidence="2">RSA 1196</strain>
    </source>
</reference>
<keyword evidence="3" id="KW-1185">Reference proteome</keyword>
<dbReference type="AlphaFoldDB" id="A0A9W8E758"/>
<name>A0A9W8E758_9FUNG</name>
<organism evidence="2 3">
    <name type="scientific">Dispira parvispora</name>
    <dbReference type="NCBI Taxonomy" id="1520584"/>
    <lineage>
        <taxon>Eukaryota</taxon>
        <taxon>Fungi</taxon>
        <taxon>Fungi incertae sedis</taxon>
        <taxon>Zoopagomycota</taxon>
        <taxon>Kickxellomycotina</taxon>
        <taxon>Dimargaritomycetes</taxon>
        <taxon>Dimargaritales</taxon>
        <taxon>Dimargaritaceae</taxon>
        <taxon>Dispira</taxon>
    </lineage>
</organism>
<evidence type="ECO:0000256" key="1">
    <source>
        <dbReference type="SAM" id="MobiDB-lite"/>
    </source>
</evidence>
<sequence length="95" mass="10224">MKRGYDSGTSRRDFTKKPRHAQGQYVNQNYGYPMGMPGMGMDMNMGMGMGMGMPGMGMGMGMNMPPGDLSTMNSGGMSMDPHMMGQSYNPAAMMG</sequence>
<gene>
    <name evidence="2" type="ORF">IWQ62_003326</name>
</gene>
<dbReference type="Proteomes" id="UP001150925">
    <property type="component" value="Unassembled WGS sequence"/>
</dbReference>
<feature type="region of interest" description="Disordered" evidence="1">
    <location>
        <begin position="1"/>
        <end position="22"/>
    </location>
</feature>
<evidence type="ECO:0000313" key="3">
    <source>
        <dbReference type="Proteomes" id="UP001150925"/>
    </source>
</evidence>
<proteinExistence type="predicted"/>
<comment type="caution">
    <text evidence="2">The sequence shown here is derived from an EMBL/GenBank/DDBJ whole genome shotgun (WGS) entry which is preliminary data.</text>
</comment>
<protein>
    <submittedName>
        <fullName evidence="2">Uncharacterized protein</fullName>
    </submittedName>
</protein>